<dbReference type="InterPro" id="IPR027417">
    <property type="entry name" value="P-loop_NTPase"/>
</dbReference>
<dbReference type="CDD" id="cd00106">
    <property type="entry name" value="KISc"/>
    <property type="match status" value="1"/>
</dbReference>
<evidence type="ECO:0000256" key="1">
    <source>
        <dbReference type="ARBA" id="ARBA00022741"/>
    </source>
</evidence>
<comment type="similarity">
    <text evidence="5 6">Belongs to the TRAFAC class myosin-kinesin ATPase superfamily. Kinesin family.</text>
</comment>
<dbReference type="SMART" id="SM00129">
    <property type="entry name" value="KISc"/>
    <property type="match status" value="1"/>
</dbReference>
<feature type="binding site" evidence="5">
    <location>
        <begin position="144"/>
        <end position="151"/>
    </location>
    <ligand>
        <name>ATP</name>
        <dbReference type="ChEBI" id="CHEBI:30616"/>
    </ligand>
</feature>
<dbReference type="HOGENOM" id="CLU_022695_0_0_1"/>
<evidence type="ECO:0000256" key="5">
    <source>
        <dbReference type="PROSITE-ProRule" id="PRU00283"/>
    </source>
</evidence>
<dbReference type="EMBL" id="GG662728">
    <property type="protein sequence ID" value="EAR93258.2"/>
    <property type="molecule type" value="Genomic_DNA"/>
</dbReference>
<evidence type="ECO:0000256" key="7">
    <source>
        <dbReference type="SAM" id="Coils"/>
    </source>
</evidence>
<dbReference type="GeneID" id="7841582"/>
<feature type="region of interest" description="Disordered" evidence="8">
    <location>
        <begin position="1"/>
        <end position="43"/>
    </location>
</feature>
<dbReference type="RefSeq" id="XP_001013503.2">
    <property type="nucleotide sequence ID" value="XM_001013503.2"/>
</dbReference>
<dbReference type="InterPro" id="IPR001752">
    <property type="entry name" value="Kinesin_motor_dom"/>
</dbReference>
<keyword evidence="4 5" id="KW-0505">Motor protein</keyword>
<evidence type="ECO:0000313" key="11">
    <source>
        <dbReference type="Proteomes" id="UP000009168"/>
    </source>
</evidence>
<name>Q239Q7_TETTS</name>
<dbReference type="Gene3D" id="3.40.850.10">
    <property type="entry name" value="Kinesin motor domain"/>
    <property type="match status" value="1"/>
</dbReference>
<dbReference type="InParanoid" id="Q239Q7"/>
<dbReference type="GO" id="GO:0005874">
    <property type="term" value="C:microtubule"/>
    <property type="evidence" value="ECO:0007669"/>
    <property type="project" value="UniProtKB-KW"/>
</dbReference>
<protein>
    <recommendedName>
        <fullName evidence="6">Kinesin-like protein</fullName>
    </recommendedName>
</protein>
<evidence type="ECO:0000256" key="8">
    <source>
        <dbReference type="SAM" id="MobiDB-lite"/>
    </source>
</evidence>
<dbReference type="GO" id="GO:0005524">
    <property type="term" value="F:ATP binding"/>
    <property type="evidence" value="ECO:0007669"/>
    <property type="project" value="UniProtKB-UniRule"/>
</dbReference>
<dbReference type="InterPro" id="IPR036961">
    <property type="entry name" value="Kinesin_motor_dom_sf"/>
</dbReference>
<evidence type="ECO:0000259" key="9">
    <source>
        <dbReference type="PROSITE" id="PS50067"/>
    </source>
</evidence>
<evidence type="ECO:0000256" key="3">
    <source>
        <dbReference type="ARBA" id="ARBA00023054"/>
    </source>
</evidence>
<keyword evidence="11" id="KW-1185">Reference proteome</keyword>
<dbReference type="PANTHER" id="PTHR47968">
    <property type="entry name" value="CENTROMERE PROTEIN E"/>
    <property type="match status" value="1"/>
</dbReference>
<reference evidence="11" key="1">
    <citation type="journal article" date="2006" name="PLoS Biol.">
        <title>Macronuclear genome sequence of the ciliate Tetrahymena thermophila, a model eukaryote.</title>
        <authorList>
            <person name="Eisen J.A."/>
            <person name="Coyne R.S."/>
            <person name="Wu M."/>
            <person name="Wu D."/>
            <person name="Thiagarajan M."/>
            <person name="Wortman J.R."/>
            <person name="Badger J.H."/>
            <person name="Ren Q."/>
            <person name="Amedeo P."/>
            <person name="Jones K.M."/>
            <person name="Tallon L.J."/>
            <person name="Delcher A.L."/>
            <person name="Salzberg S.L."/>
            <person name="Silva J.C."/>
            <person name="Haas B.J."/>
            <person name="Majoros W.H."/>
            <person name="Farzad M."/>
            <person name="Carlton J.M."/>
            <person name="Smith R.K. Jr."/>
            <person name="Garg J."/>
            <person name="Pearlman R.E."/>
            <person name="Karrer K.M."/>
            <person name="Sun L."/>
            <person name="Manning G."/>
            <person name="Elde N.C."/>
            <person name="Turkewitz A.P."/>
            <person name="Asai D.J."/>
            <person name="Wilkes D.E."/>
            <person name="Wang Y."/>
            <person name="Cai H."/>
            <person name="Collins K."/>
            <person name="Stewart B.A."/>
            <person name="Lee S.R."/>
            <person name="Wilamowska K."/>
            <person name="Weinberg Z."/>
            <person name="Ruzzo W.L."/>
            <person name="Wloga D."/>
            <person name="Gaertig J."/>
            <person name="Frankel J."/>
            <person name="Tsao C.-C."/>
            <person name="Gorovsky M.A."/>
            <person name="Keeling P.J."/>
            <person name="Waller R.F."/>
            <person name="Patron N.J."/>
            <person name="Cherry J.M."/>
            <person name="Stover N.A."/>
            <person name="Krieger C.J."/>
            <person name="del Toro C."/>
            <person name="Ryder H.F."/>
            <person name="Williamson S.C."/>
            <person name="Barbeau R.A."/>
            <person name="Hamilton E.P."/>
            <person name="Orias E."/>
        </authorList>
    </citation>
    <scope>NUCLEOTIDE SEQUENCE [LARGE SCALE GENOMIC DNA]</scope>
    <source>
        <strain evidence="11">SB210</strain>
    </source>
</reference>
<evidence type="ECO:0000313" key="10">
    <source>
        <dbReference type="EMBL" id="EAR93258.2"/>
    </source>
</evidence>
<dbReference type="eggNOG" id="KOG0244">
    <property type="taxonomic scope" value="Eukaryota"/>
</dbReference>
<dbReference type="OrthoDB" id="123929at2759"/>
<dbReference type="Proteomes" id="UP000009168">
    <property type="component" value="Unassembled WGS sequence"/>
</dbReference>
<dbReference type="InterPro" id="IPR019821">
    <property type="entry name" value="Kinesin_motor_CS"/>
</dbReference>
<dbReference type="PROSITE" id="PS00411">
    <property type="entry name" value="KINESIN_MOTOR_1"/>
    <property type="match status" value="1"/>
</dbReference>
<dbReference type="STRING" id="312017.Q239Q7"/>
<dbReference type="KEGG" id="tet:TTHERM_01188400"/>
<dbReference type="InterPro" id="IPR027640">
    <property type="entry name" value="Kinesin-like_fam"/>
</dbReference>
<dbReference type="Pfam" id="PF00225">
    <property type="entry name" value="Kinesin"/>
    <property type="match status" value="1"/>
</dbReference>
<keyword evidence="2 5" id="KW-0067">ATP-binding</keyword>
<feature type="compositionally biased region" description="Polar residues" evidence="8">
    <location>
        <begin position="1"/>
        <end position="24"/>
    </location>
</feature>
<dbReference type="AlphaFoldDB" id="Q239Q7"/>
<sequence length="773" mass="88731">MRNSNKKQSNSIALNTSNEQQENIASPLRRATPQIQKKDASRKLQNNSLIDSTVSTNPSLSIDSKVKVFIRSRPLLPSESSQESSIQISKQDNLLVLNEGNYSIQTNFDKAFVSQDTQIQVFQEFQDPIAQVLEGYNFTIFAYGQTGSGKTYTMFGSDWENMTSKSERVQKQQTFFEQLDTDENFAGIIPRTIYYLFNSVEQKKKENSNLNIQIYCSFLQIYNEKIYDLLQDNNLNKPLGIHESKLDGIFVEGLSEYQVLHYIDTLQLMKRGERNRTIRSTSMNAKSSRSHTIFQLIIETFDESQQDGGNIKRSRINLCDLAGSEKINKSEVMAGGHLNELRNINLSLTTLGKVIHSLSSKSKLPIPFRESKLTRILQESLIGNTITYIVATISPSIDNLDETVSTLKFAERARHITMSIKPNQINSKDDEIVKKLQKEILYLKEILNMRRKGASVNDIHTKFLKLQAENEKLKKDHVSLKQVEQLIEENRHLKSEIQQLYMRESMQKDNTHLSNSYKIQSFEDIDSPVKSLPSISNSTSNDNHISTANASGSTKNLSQFLIKNNSERYSGNNIKSQFSVGSSLPYSHSSNDRSINLGKYNTNIKSYSFVNKSVIDNVSSSNVIRPNSFLGINQISHTPVNIRIKGRQEYKIQNGFIEMNQQDLLQQQKNEKEKKRILERLDQLERIQKYNQQKLQKELDILDSLEKKPANNIKTYSLGSQENIGHYPSKMSSYQQFILGSLQQRQQKSLKNYEFKIKDLERRYFSVNQNSQK</sequence>
<dbReference type="PANTHER" id="PTHR47968:SF75">
    <property type="entry name" value="CENTROMERE-ASSOCIATED PROTEIN E"/>
    <property type="match status" value="1"/>
</dbReference>
<gene>
    <name evidence="10" type="ORF">TTHERM_01188400</name>
</gene>
<dbReference type="PROSITE" id="PS50067">
    <property type="entry name" value="KINESIN_MOTOR_2"/>
    <property type="match status" value="1"/>
</dbReference>
<dbReference type="GO" id="GO:0008017">
    <property type="term" value="F:microtubule binding"/>
    <property type="evidence" value="ECO:0007669"/>
    <property type="project" value="InterPro"/>
</dbReference>
<proteinExistence type="inferred from homology"/>
<feature type="coiled-coil region" evidence="7">
    <location>
        <begin position="743"/>
        <end position="770"/>
    </location>
</feature>
<keyword evidence="6" id="KW-0493">Microtubule</keyword>
<feature type="domain" description="Kinesin motor" evidence="9">
    <location>
        <begin position="65"/>
        <end position="416"/>
    </location>
</feature>
<dbReference type="GO" id="GO:0007018">
    <property type="term" value="P:microtubule-based movement"/>
    <property type="evidence" value="ECO:0007669"/>
    <property type="project" value="InterPro"/>
</dbReference>
<keyword evidence="3 7" id="KW-0175">Coiled coil</keyword>
<keyword evidence="1 5" id="KW-0547">Nucleotide-binding</keyword>
<evidence type="ECO:0000256" key="2">
    <source>
        <dbReference type="ARBA" id="ARBA00022840"/>
    </source>
</evidence>
<evidence type="ECO:0000256" key="4">
    <source>
        <dbReference type="ARBA" id="ARBA00023175"/>
    </source>
</evidence>
<dbReference type="SUPFAM" id="SSF52540">
    <property type="entry name" value="P-loop containing nucleoside triphosphate hydrolases"/>
    <property type="match status" value="1"/>
</dbReference>
<evidence type="ECO:0000256" key="6">
    <source>
        <dbReference type="RuleBase" id="RU000394"/>
    </source>
</evidence>
<dbReference type="GO" id="GO:0003777">
    <property type="term" value="F:microtubule motor activity"/>
    <property type="evidence" value="ECO:0007669"/>
    <property type="project" value="InterPro"/>
</dbReference>
<dbReference type="PRINTS" id="PR00380">
    <property type="entry name" value="KINESINHEAVY"/>
</dbReference>
<accession>Q239Q7</accession>
<organism evidence="10 11">
    <name type="scientific">Tetrahymena thermophila (strain SB210)</name>
    <dbReference type="NCBI Taxonomy" id="312017"/>
    <lineage>
        <taxon>Eukaryota</taxon>
        <taxon>Sar</taxon>
        <taxon>Alveolata</taxon>
        <taxon>Ciliophora</taxon>
        <taxon>Intramacronucleata</taxon>
        <taxon>Oligohymenophorea</taxon>
        <taxon>Hymenostomatida</taxon>
        <taxon>Tetrahymenina</taxon>
        <taxon>Tetrahymenidae</taxon>
        <taxon>Tetrahymena</taxon>
    </lineage>
</organism>